<dbReference type="InterPro" id="IPR029069">
    <property type="entry name" value="HotDog_dom_sf"/>
</dbReference>
<sequence length="313" mass="35567">MQLFELVLMPQYSQSIHIASSSLEPLYPWTYAKLHWQHWIPDSKEANIPGIRASWANVQLDQQNLTAYADICGVNLVTDVAFLGDRGWYSHEIPPLYWLSLTAPIQMQLLQGDNLPLSLLTTRLAWIRVLAKKYLHKQTAIDFKFFLTAVEPSALGCQVTLLINAMIQEEIIWQAEVGFVSLGRQKLTEAFRQQQCHQNSQLLKVGYWYVPVDMGRQFARISGDYHPLYVSSLLARMMGYRRDVVQELWLLAAAIAHFPLPPQPFLLEAQFGGPVYNGSKVDLFGLQNPRGYSFQLTTPCQQVPVISAKVVSC</sequence>
<dbReference type="SUPFAM" id="SSF54637">
    <property type="entry name" value="Thioesterase/thiol ester dehydrase-isomerase"/>
    <property type="match status" value="1"/>
</dbReference>
<comment type="caution">
    <text evidence="1">The sequence shown here is derived from an EMBL/GenBank/DDBJ whole genome shotgun (WGS) entry which is preliminary data.</text>
</comment>
<proteinExistence type="predicted"/>
<dbReference type="PANTHER" id="PTHR43841">
    <property type="entry name" value="3-HYDROXYACYL-THIOESTER DEHYDRATASE HTDX-RELATED"/>
    <property type="match status" value="1"/>
</dbReference>
<organism evidence="1 2">
    <name type="scientific">Spartinivicinus marinus</name>
    <dbReference type="NCBI Taxonomy" id="2994442"/>
    <lineage>
        <taxon>Bacteria</taxon>
        <taxon>Pseudomonadati</taxon>
        <taxon>Pseudomonadota</taxon>
        <taxon>Gammaproteobacteria</taxon>
        <taxon>Oceanospirillales</taxon>
        <taxon>Zooshikellaceae</taxon>
        <taxon>Spartinivicinus</taxon>
    </lineage>
</organism>
<evidence type="ECO:0000313" key="1">
    <source>
        <dbReference type="EMBL" id="NYZ64744.1"/>
    </source>
</evidence>
<dbReference type="AlphaFoldDB" id="A0A853I3I1"/>
<accession>A0A853I3I1</accession>
<reference evidence="1 2" key="1">
    <citation type="submission" date="2020-07" db="EMBL/GenBank/DDBJ databases">
        <title>Endozoicomonas sp. nov., isolated from sediment.</title>
        <authorList>
            <person name="Gu T."/>
        </authorList>
    </citation>
    <scope>NUCLEOTIDE SEQUENCE [LARGE SCALE GENOMIC DNA]</scope>
    <source>
        <strain evidence="1 2">SM1973</strain>
    </source>
</reference>
<protein>
    <recommendedName>
        <fullName evidence="3">MaoC-like domain-containing protein</fullName>
    </recommendedName>
</protein>
<dbReference type="RefSeq" id="WP_180566776.1">
    <property type="nucleotide sequence ID" value="NZ_JACCKB010000002.1"/>
</dbReference>
<evidence type="ECO:0000313" key="2">
    <source>
        <dbReference type="Proteomes" id="UP000569732"/>
    </source>
</evidence>
<name>A0A853I3I1_9GAMM</name>
<dbReference type="PANTHER" id="PTHR43841:SF3">
    <property type="entry name" value="(3R)-HYDROXYACYL-ACP DEHYDRATASE SUBUNIT HADB"/>
    <property type="match status" value="1"/>
</dbReference>
<keyword evidence="2" id="KW-1185">Reference proteome</keyword>
<evidence type="ECO:0008006" key="3">
    <source>
        <dbReference type="Google" id="ProtNLM"/>
    </source>
</evidence>
<dbReference type="Gene3D" id="3.10.129.10">
    <property type="entry name" value="Hotdog Thioesterase"/>
    <property type="match status" value="1"/>
</dbReference>
<dbReference type="Proteomes" id="UP000569732">
    <property type="component" value="Unassembled WGS sequence"/>
</dbReference>
<gene>
    <name evidence="1" type="ORF">H0A36_01915</name>
</gene>
<dbReference type="EMBL" id="JACCKB010000002">
    <property type="protein sequence ID" value="NYZ64744.1"/>
    <property type="molecule type" value="Genomic_DNA"/>
</dbReference>